<keyword evidence="1" id="KW-0862">Zinc</keyword>
<dbReference type="PANTHER" id="PTHR46519:SF3">
    <property type="entry name" value="RING_U-BOX SUPERFAMILY PROTEIN"/>
    <property type="match status" value="1"/>
</dbReference>
<protein>
    <recommendedName>
        <fullName evidence="3">RING-type domain-containing protein</fullName>
    </recommendedName>
</protein>
<evidence type="ECO:0000313" key="4">
    <source>
        <dbReference type="EMBL" id="KAL3530487.1"/>
    </source>
</evidence>
<keyword evidence="1" id="KW-0863">Zinc-finger</keyword>
<dbReference type="PROSITE" id="PS50089">
    <property type="entry name" value="ZF_RING_2"/>
    <property type="match status" value="1"/>
</dbReference>
<feature type="domain" description="RING-type" evidence="3">
    <location>
        <begin position="784"/>
        <end position="822"/>
    </location>
</feature>
<organism evidence="4 5">
    <name type="scientific">Cinchona calisaya</name>
    <dbReference type="NCBI Taxonomy" id="153742"/>
    <lineage>
        <taxon>Eukaryota</taxon>
        <taxon>Viridiplantae</taxon>
        <taxon>Streptophyta</taxon>
        <taxon>Embryophyta</taxon>
        <taxon>Tracheophyta</taxon>
        <taxon>Spermatophyta</taxon>
        <taxon>Magnoliopsida</taxon>
        <taxon>eudicotyledons</taxon>
        <taxon>Gunneridae</taxon>
        <taxon>Pentapetalae</taxon>
        <taxon>asterids</taxon>
        <taxon>lamiids</taxon>
        <taxon>Gentianales</taxon>
        <taxon>Rubiaceae</taxon>
        <taxon>Cinchonoideae</taxon>
        <taxon>Cinchoneae</taxon>
        <taxon>Cinchona</taxon>
    </lineage>
</organism>
<keyword evidence="1" id="KW-0479">Metal-binding</keyword>
<sequence length="836" mass="94802">MMVTAEYNFTKESQSPQSRQWSEQNRPSTRASSLLQIWRELEGEHVVNHPRMQRQRSQSSNTDSVSTFMSDGPESFNGNESLEANDFQNERSTYSQSHVGSENEHDDSISVGSEQSTDLGEVERGRVRQIFREWMNSGAKIRSLSVSHRNNSKAQWLGENERERVRIIMEWVQVNCQQRGNCDSPRDEGASEIGPQINLVRDGLLVNHGENCERKAIRKLCGRQALLDLLTRAQRERKTELQELLGHRPVSNFTHRNRIQSLLRGRFLRNERIIQDERPNSRAASELGLLRQRHTVSDLREGFVSRLDNSVPGSLNISQSVDVSSNEEHHSYRNGQLESEEEQEVLEDIYDLFEPSDEERETIDFPEAGLDFDRIGNTNQQHSAASEEQVHLIGQGDQGQELVTNVDYACTEGSKSDVSGNCRANVLVHETSEIETSVQGLLLDAGEVFQEQDATSSAASDAHEVGGLVEDLQVNEAEDFNWQETSAQVEEGQESALDHVELEWQQLTSTEANEWADDSEEGLAGTQQENIANQWDQERPDNDFGERDHAQEPHEDWHDDGLQEAIDSWLDAPTELGQEVGSIGRIDTFYFSGDDNVSSMELRELLSRRRVSSLLRSGFRASLDQIIQSYVERQGNASIDWDADGTSSPALVEQDQEHQNGDQVQDGDPPGIVDRTSSETASQPIWDQDLHHVNWSHGSPHHNLGIQEWEIINNLRMDMVRLQQCMDNMQRMLEACMDMQLELQRCIRQEVSAALNRSAVSTDACKDDQPNDDSKWEFVRKGICCMCCEHNIDSLLYRCAHMCTCSKCAEKLVKGKNKCPMCWAPVIEAVRAYSVQ</sequence>
<accession>A0ABD3AFH2</accession>
<evidence type="ECO:0000259" key="3">
    <source>
        <dbReference type="PROSITE" id="PS50089"/>
    </source>
</evidence>
<dbReference type="AlphaFoldDB" id="A0ABD3AFH2"/>
<feature type="region of interest" description="Disordered" evidence="2">
    <location>
        <begin position="532"/>
        <end position="555"/>
    </location>
</feature>
<dbReference type="Pfam" id="PF13920">
    <property type="entry name" value="zf-C3HC4_3"/>
    <property type="match status" value="1"/>
</dbReference>
<gene>
    <name evidence="4" type="ORF">ACH5RR_009809</name>
</gene>
<feature type="compositionally biased region" description="Polar residues" evidence="2">
    <location>
        <begin position="10"/>
        <end position="33"/>
    </location>
</feature>
<dbReference type="CDD" id="cd16647">
    <property type="entry name" value="mRING-HC-C3HC5_NEU1"/>
    <property type="match status" value="1"/>
</dbReference>
<dbReference type="PANTHER" id="PTHR46519">
    <property type="entry name" value="RING/U-BOX SUPERFAMILY PROTEIN"/>
    <property type="match status" value="1"/>
</dbReference>
<feature type="region of interest" description="Disordered" evidence="2">
    <location>
        <begin position="638"/>
        <end position="681"/>
    </location>
</feature>
<feature type="region of interest" description="Disordered" evidence="2">
    <location>
        <begin position="1"/>
        <end position="33"/>
    </location>
</feature>
<evidence type="ECO:0000313" key="5">
    <source>
        <dbReference type="Proteomes" id="UP001630127"/>
    </source>
</evidence>
<proteinExistence type="predicted"/>
<comment type="caution">
    <text evidence="4">The sequence shown here is derived from an EMBL/GenBank/DDBJ whole genome shotgun (WGS) entry which is preliminary data.</text>
</comment>
<feature type="region of interest" description="Disordered" evidence="2">
    <location>
        <begin position="46"/>
        <end position="122"/>
    </location>
</feature>
<reference evidence="4 5" key="1">
    <citation type="submission" date="2024-11" db="EMBL/GenBank/DDBJ databases">
        <title>A near-complete genome assembly of Cinchona calisaya.</title>
        <authorList>
            <person name="Lian D.C."/>
            <person name="Zhao X.W."/>
            <person name="Wei L."/>
        </authorList>
    </citation>
    <scope>NUCLEOTIDE SEQUENCE [LARGE SCALE GENOMIC DNA]</scope>
    <source>
        <tissue evidence="4">Nenye</tissue>
    </source>
</reference>
<feature type="compositionally biased region" description="Basic and acidic residues" evidence="2">
    <location>
        <begin position="536"/>
        <end position="555"/>
    </location>
</feature>
<feature type="compositionally biased region" description="Polar residues" evidence="2">
    <location>
        <begin position="76"/>
        <end position="100"/>
    </location>
</feature>
<name>A0ABD3AFH2_9GENT</name>
<keyword evidence="5" id="KW-1185">Reference proteome</keyword>
<dbReference type="GO" id="GO:0008270">
    <property type="term" value="F:zinc ion binding"/>
    <property type="evidence" value="ECO:0007669"/>
    <property type="project" value="UniProtKB-KW"/>
</dbReference>
<dbReference type="Proteomes" id="UP001630127">
    <property type="component" value="Unassembled WGS sequence"/>
</dbReference>
<dbReference type="InterPro" id="IPR013083">
    <property type="entry name" value="Znf_RING/FYVE/PHD"/>
</dbReference>
<evidence type="ECO:0000256" key="2">
    <source>
        <dbReference type="SAM" id="MobiDB-lite"/>
    </source>
</evidence>
<dbReference type="InterPro" id="IPR001841">
    <property type="entry name" value="Znf_RING"/>
</dbReference>
<dbReference type="EMBL" id="JBJUIK010000004">
    <property type="protein sequence ID" value="KAL3530487.1"/>
    <property type="molecule type" value="Genomic_DNA"/>
</dbReference>
<dbReference type="Gene3D" id="3.30.40.10">
    <property type="entry name" value="Zinc/RING finger domain, C3HC4 (zinc finger)"/>
    <property type="match status" value="1"/>
</dbReference>
<feature type="region of interest" description="Disordered" evidence="2">
    <location>
        <begin position="320"/>
        <end position="341"/>
    </location>
</feature>
<feature type="compositionally biased region" description="Polar residues" evidence="2">
    <location>
        <begin position="55"/>
        <end position="69"/>
    </location>
</feature>
<evidence type="ECO:0000256" key="1">
    <source>
        <dbReference type="PROSITE-ProRule" id="PRU00175"/>
    </source>
</evidence>